<protein>
    <recommendedName>
        <fullName evidence="2">prephenate dehydratase</fullName>
        <ecNumber evidence="2">4.2.1.51</ecNumber>
    </recommendedName>
</protein>
<feature type="site" description="Essential for prephenate dehydratase activity" evidence="8">
    <location>
        <position position="187"/>
    </location>
</feature>
<name>A0A915VKK7_9BACT</name>
<keyword evidence="5" id="KW-0584">Phenylalanine biosynthesis</keyword>
<dbReference type="KEGG" id="aup:AsAng_0003690"/>
<comment type="pathway">
    <text evidence="1">Amino-acid biosynthesis; L-phenylalanine biosynthesis; phenylpyruvate from prephenate: step 1/1.</text>
</comment>
<dbReference type="EC" id="4.2.1.51" evidence="2"/>
<dbReference type="PROSITE" id="PS51171">
    <property type="entry name" value="PREPHENATE_DEHYDR_3"/>
    <property type="match status" value="1"/>
</dbReference>
<evidence type="ECO:0000256" key="6">
    <source>
        <dbReference type="ARBA" id="ARBA00023239"/>
    </source>
</evidence>
<dbReference type="GO" id="GO:0005737">
    <property type="term" value="C:cytoplasm"/>
    <property type="evidence" value="ECO:0007669"/>
    <property type="project" value="TreeGrafter"/>
</dbReference>
<evidence type="ECO:0000313" key="12">
    <source>
        <dbReference type="Proteomes" id="UP001060919"/>
    </source>
</evidence>
<dbReference type="InterPro" id="IPR002912">
    <property type="entry name" value="ACT_dom"/>
</dbReference>
<dbReference type="GO" id="GO:0009094">
    <property type="term" value="P:L-phenylalanine biosynthetic process"/>
    <property type="evidence" value="ECO:0007669"/>
    <property type="project" value="UniProtKB-KW"/>
</dbReference>
<evidence type="ECO:0000259" key="9">
    <source>
        <dbReference type="PROSITE" id="PS51171"/>
    </source>
</evidence>
<dbReference type="SUPFAM" id="SSF53850">
    <property type="entry name" value="Periplasmic binding protein-like II"/>
    <property type="match status" value="1"/>
</dbReference>
<keyword evidence="6" id="KW-0456">Lyase</keyword>
<sequence>MKHNYYQNSKASAIKKVAIQGIRGAFHEEAARQWFESEAIEIVPTLLFKDMVKAVAAKEIEHAVIAIENTISGTIHQNLRLLSSYPVEICGEISLRIRQNLGVLPGTSLKDLTEVRSHYMAINQCRRYFKEHPQIKLVEDIDTALSAKTIAQQQLKTVGAIGSLQAMDFYGLEVIGRSIETDKHNYTRFFVLAPKSEKRPTEGYNKVTISAVLPHKAGSLNRLLTFFQLEAINLSKLESITIVGQPYRYRFIMDLEFERGYNFENQLEQLQKLTCSYKILGYYNSNNQ</sequence>
<proteinExistence type="predicted"/>
<dbReference type="InterPro" id="IPR001086">
    <property type="entry name" value="Preph_deHydtase"/>
</dbReference>
<dbReference type="Gene3D" id="3.30.70.260">
    <property type="match status" value="1"/>
</dbReference>
<dbReference type="Gene3D" id="3.40.190.10">
    <property type="entry name" value="Periplasmic binding protein-like II"/>
    <property type="match status" value="2"/>
</dbReference>
<feature type="domain" description="ACT" evidence="10">
    <location>
        <begin position="208"/>
        <end position="284"/>
    </location>
</feature>
<dbReference type="EMBL" id="AP026867">
    <property type="protein sequence ID" value="BDS09665.1"/>
    <property type="molecule type" value="Genomic_DNA"/>
</dbReference>
<evidence type="ECO:0000313" key="11">
    <source>
        <dbReference type="EMBL" id="BDS09665.1"/>
    </source>
</evidence>
<dbReference type="PIRSF" id="PIRSF001500">
    <property type="entry name" value="Chor_mut_pdt_Ppr"/>
    <property type="match status" value="1"/>
</dbReference>
<gene>
    <name evidence="11" type="ORF">AsAng_0003690</name>
</gene>
<dbReference type="CDD" id="cd04905">
    <property type="entry name" value="ACT_CM-PDT"/>
    <property type="match status" value="1"/>
</dbReference>
<keyword evidence="12" id="KW-1185">Reference proteome</keyword>
<dbReference type="SUPFAM" id="SSF55021">
    <property type="entry name" value="ACT-like"/>
    <property type="match status" value="1"/>
</dbReference>
<evidence type="ECO:0000256" key="7">
    <source>
        <dbReference type="ARBA" id="ARBA00047848"/>
    </source>
</evidence>
<accession>A0A915VKK7</accession>
<dbReference type="RefSeq" id="WP_264791033.1">
    <property type="nucleotide sequence ID" value="NZ_AP026867.1"/>
</dbReference>
<comment type="catalytic activity">
    <reaction evidence="7">
        <text>prephenate + H(+) = 3-phenylpyruvate + CO2 + H2O</text>
        <dbReference type="Rhea" id="RHEA:21648"/>
        <dbReference type="ChEBI" id="CHEBI:15377"/>
        <dbReference type="ChEBI" id="CHEBI:15378"/>
        <dbReference type="ChEBI" id="CHEBI:16526"/>
        <dbReference type="ChEBI" id="CHEBI:18005"/>
        <dbReference type="ChEBI" id="CHEBI:29934"/>
        <dbReference type="EC" id="4.2.1.51"/>
    </reaction>
</comment>
<evidence type="ECO:0000256" key="8">
    <source>
        <dbReference type="PIRSR" id="PIRSR001500-2"/>
    </source>
</evidence>
<dbReference type="AlphaFoldDB" id="A0A915VKK7"/>
<evidence type="ECO:0000256" key="1">
    <source>
        <dbReference type="ARBA" id="ARBA00004741"/>
    </source>
</evidence>
<evidence type="ECO:0000256" key="4">
    <source>
        <dbReference type="ARBA" id="ARBA00023141"/>
    </source>
</evidence>
<dbReference type="PROSITE" id="PS51671">
    <property type="entry name" value="ACT"/>
    <property type="match status" value="1"/>
</dbReference>
<evidence type="ECO:0000259" key="10">
    <source>
        <dbReference type="PROSITE" id="PS51671"/>
    </source>
</evidence>
<dbReference type="PANTHER" id="PTHR21022:SF19">
    <property type="entry name" value="PREPHENATE DEHYDRATASE-RELATED"/>
    <property type="match status" value="1"/>
</dbReference>
<reference evidence="11" key="1">
    <citation type="submission" date="2022-09" db="EMBL/GenBank/DDBJ databases">
        <title>Aureispira anguillicida sp. nov., isolated from Leptocephalus of Japanese eel Anguilla japonica.</title>
        <authorList>
            <person name="Yuasa K."/>
            <person name="Mekata T."/>
            <person name="Ikunari K."/>
        </authorList>
    </citation>
    <scope>NUCLEOTIDE SEQUENCE</scope>
    <source>
        <strain evidence="11">EL160426</strain>
    </source>
</reference>
<dbReference type="Pfam" id="PF00800">
    <property type="entry name" value="PDT"/>
    <property type="match status" value="1"/>
</dbReference>
<organism evidence="11 12">
    <name type="scientific">Aureispira anguillae</name>
    <dbReference type="NCBI Taxonomy" id="2864201"/>
    <lineage>
        <taxon>Bacteria</taxon>
        <taxon>Pseudomonadati</taxon>
        <taxon>Bacteroidota</taxon>
        <taxon>Saprospiria</taxon>
        <taxon>Saprospirales</taxon>
        <taxon>Saprospiraceae</taxon>
        <taxon>Aureispira</taxon>
    </lineage>
</organism>
<feature type="domain" description="Prephenate dehydratase" evidence="9">
    <location>
        <begin position="16"/>
        <end position="194"/>
    </location>
</feature>
<dbReference type="Proteomes" id="UP001060919">
    <property type="component" value="Chromosome"/>
</dbReference>
<evidence type="ECO:0000256" key="3">
    <source>
        <dbReference type="ARBA" id="ARBA00022605"/>
    </source>
</evidence>
<dbReference type="GO" id="GO:0004664">
    <property type="term" value="F:prephenate dehydratase activity"/>
    <property type="evidence" value="ECO:0007669"/>
    <property type="project" value="UniProtKB-EC"/>
</dbReference>
<dbReference type="InterPro" id="IPR008242">
    <property type="entry name" value="Chor_mutase/pphenate_deHydtase"/>
</dbReference>
<dbReference type="PANTHER" id="PTHR21022">
    <property type="entry name" value="PREPHENATE DEHYDRATASE P PROTEIN"/>
    <property type="match status" value="1"/>
</dbReference>
<dbReference type="InterPro" id="IPR045865">
    <property type="entry name" value="ACT-like_dom_sf"/>
</dbReference>
<evidence type="ECO:0000256" key="5">
    <source>
        <dbReference type="ARBA" id="ARBA00023222"/>
    </source>
</evidence>
<dbReference type="CDD" id="cd13631">
    <property type="entry name" value="PBP2_Ct-PDT_like"/>
    <property type="match status" value="1"/>
</dbReference>
<keyword evidence="3" id="KW-0028">Amino-acid biosynthesis</keyword>
<keyword evidence="4" id="KW-0057">Aromatic amino acid biosynthesis</keyword>
<evidence type="ECO:0000256" key="2">
    <source>
        <dbReference type="ARBA" id="ARBA00013147"/>
    </source>
</evidence>